<dbReference type="InterPro" id="IPR036872">
    <property type="entry name" value="CH_dom_sf"/>
</dbReference>
<reference evidence="3" key="1">
    <citation type="submission" date="2003-08" db="EMBL/GenBank/DDBJ databases">
        <authorList>
            <person name="Birren B."/>
            <person name="Nusbaum C."/>
            <person name="Abebe A."/>
            <person name="Abouelleil A."/>
            <person name="Adekoya E."/>
            <person name="Ait-zahra M."/>
            <person name="Allen N."/>
            <person name="Allen T."/>
            <person name="An P."/>
            <person name="Anderson M."/>
            <person name="Anderson S."/>
            <person name="Arachchi H."/>
            <person name="Armbruster J."/>
            <person name="Bachantsang P."/>
            <person name="Baldwin J."/>
            <person name="Barry A."/>
            <person name="Bayul T."/>
            <person name="Blitshsteyn B."/>
            <person name="Bloom T."/>
            <person name="Blye J."/>
            <person name="Boguslavskiy L."/>
            <person name="Borowsky M."/>
            <person name="Boukhgalter B."/>
            <person name="Brunache A."/>
            <person name="Butler J."/>
            <person name="Calixte N."/>
            <person name="Calvo S."/>
            <person name="Camarata J."/>
            <person name="Campo K."/>
            <person name="Chang J."/>
            <person name="Cheshatsang Y."/>
            <person name="Citroen M."/>
            <person name="Collymore A."/>
            <person name="Considine T."/>
            <person name="Cook A."/>
            <person name="Cooke P."/>
            <person name="Corum B."/>
            <person name="Cuomo C."/>
            <person name="David R."/>
            <person name="Dawoe T."/>
            <person name="Degray S."/>
            <person name="Dodge S."/>
            <person name="Dooley K."/>
            <person name="Dorje P."/>
            <person name="Dorjee K."/>
            <person name="Dorris L."/>
            <person name="Duffey N."/>
            <person name="Dupes A."/>
            <person name="Elkins T."/>
            <person name="Engels R."/>
            <person name="Erickson J."/>
            <person name="Farina A."/>
            <person name="Faro S."/>
            <person name="Ferreira P."/>
            <person name="Fischer H."/>
            <person name="Fitzgerald M."/>
            <person name="Foley K."/>
            <person name="Gage D."/>
            <person name="Galagan J."/>
            <person name="Gearin G."/>
            <person name="Gnerre S."/>
            <person name="Gnirke A."/>
            <person name="Goyette A."/>
            <person name="Graham J."/>
            <person name="Grandbois E."/>
            <person name="Gyaltsen K."/>
            <person name="Hafez N."/>
            <person name="Hagopian D."/>
            <person name="Hagos B."/>
            <person name="Hall J."/>
            <person name="Hatcher B."/>
            <person name="Heller A."/>
            <person name="Higgins H."/>
            <person name="Honan T."/>
            <person name="Horn A."/>
            <person name="Houde N."/>
            <person name="Hughes L."/>
            <person name="Hulme W."/>
            <person name="Husby E."/>
            <person name="Iliev I."/>
            <person name="Jaffe D."/>
            <person name="Jones C."/>
            <person name="Kamal M."/>
            <person name="Kamat A."/>
            <person name="Kamvysselis M."/>
            <person name="Karlsson E."/>
            <person name="Kells C."/>
            <person name="Kieu A."/>
            <person name="Kisner P."/>
            <person name="Kodira C."/>
            <person name="Kulbokas E."/>
            <person name="Labutti K."/>
            <person name="Lama D."/>
            <person name="Landers T."/>
            <person name="Leger J."/>
            <person name="Levine S."/>
            <person name="Lewis D."/>
            <person name="Lewis T."/>
            <person name="Lindblad-toh K."/>
            <person name="Liu X."/>
            <person name="Lokyitsang T."/>
            <person name="Lokyitsang Y."/>
            <person name="Lucien O."/>
            <person name="Lui A."/>
            <person name="Ma L.J."/>
            <person name="Mabbitt R."/>
            <person name="Macdonald J."/>
            <person name="Maclean C."/>
            <person name="Major J."/>
            <person name="Manning J."/>
            <person name="Marabella R."/>
            <person name="Maru K."/>
            <person name="Matthews C."/>
            <person name="Mauceli E."/>
            <person name="Mccarthy M."/>
            <person name="Mcdonough S."/>
            <person name="Mcghee T."/>
            <person name="Meldrim J."/>
            <person name="Meneus L."/>
            <person name="Mesirov J."/>
            <person name="Mihalev A."/>
            <person name="Mihova T."/>
            <person name="Mikkelsen T."/>
            <person name="Mlenga V."/>
            <person name="Moru K."/>
            <person name="Mozes J."/>
            <person name="Mulrain L."/>
            <person name="Munson G."/>
            <person name="Naylor J."/>
            <person name="Newes C."/>
            <person name="Nguyen C."/>
            <person name="Nguyen N."/>
            <person name="Nguyen T."/>
            <person name="Nicol R."/>
            <person name="Nielsen C."/>
            <person name="Nizzari M."/>
            <person name="Norbu C."/>
            <person name="Norbu N."/>
            <person name="O'donnell P."/>
            <person name="Okoawo O."/>
            <person name="O'leary S."/>
            <person name="Omotosho B."/>
            <person name="O'neill K."/>
            <person name="Osman S."/>
            <person name="Parker S."/>
            <person name="Perrin D."/>
            <person name="Phunkhang P."/>
            <person name="Piqani B."/>
            <person name="Purcell S."/>
            <person name="Rachupka T."/>
            <person name="Ramasamy U."/>
            <person name="Rameau R."/>
            <person name="Ray V."/>
            <person name="Raymond C."/>
            <person name="Retta R."/>
            <person name="Richardson S."/>
            <person name="Rise C."/>
            <person name="Rodriguez J."/>
            <person name="Rogers J."/>
            <person name="Rogov P."/>
            <person name="Rutman M."/>
            <person name="Schupbach R."/>
            <person name="Seaman C."/>
            <person name="Settipalli S."/>
            <person name="Sharpe T."/>
            <person name="Sheridan J."/>
            <person name="Sherpa N."/>
            <person name="Shi J."/>
            <person name="Smirnov S."/>
            <person name="Smith C."/>
            <person name="Sougnez C."/>
            <person name="Spencer B."/>
            <person name="Stalker J."/>
            <person name="Stange-thomann N."/>
            <person name="Stavropoulos S."/>
            <person name="Stetson K."/>
            <person name="Stone C."/>
            <person name="Stone S."/>
            <person name="Stubbs M."/>
            <person name="Talamas J."/>
            <person name="Tchuinga P."/>
            <person name="Tenzing P."/>
            <person name="Tesfaye S."/>
            <person name="Theodore J."/>
            <person name="Thoulutsang Y."/>
            <person name="Topham K."/>
            <person name="Towey S."/>
            <person name="Tsamla T."/>
            <person name="Tsomo N."/>
            <person name="Vallee D."/>
            <person name="Vassiliev H."/>
            <person name="Venkataraman V."/>
            <person name="Vinson J."/>
            <person name="Vo A."/>
            <person name="Wade C."/>
            <person name="Wang S."/>
            <person name="Wangchuk T."/>
            <person name="Wangdi T."/>
            <person name="Whittaker C."/>
            <person name="Wilkinson J."/>
            <person name="Wu Y."/>
            <person name="Wyman D."/>
            <person name="Yadav S."/>
            <person name="Yang S."/>
            <person name="Yang X."/>
            <person name="Yeager S."/>
            <person name="Yee E."/>
            <person name="Young G."/>
            <person name="Zainoun J."/>
            <person name="Zembeck L."/>
            <person name="Zimmer A."/>
            <person name="Zody M."/>
            <person name="Lander E."/>
        </authorList>
    </citation>
    <scope>NUCLEOTIDE SEQUENCE [LARGE SCALE GENOMIC DNA]</scope>
</reference>
<dbReference type="GO" id="GO:0008017">
    <property type="term" value="F:microtubule binding"/>
    <property type="evidence" value="ECO:0007669"/>
    <property type="project" value="TreeGrafter"/>
</dbReference>
<dbReference type="GO" id="GO:0051764">
    <property type="term" value="P:actin crosslink formation"/>
    <property type="evidence" value="ECO:0007669"/>
    <property type="project" value="TreeGrafter"/>
</dbReference>
<dbReference type="eggNOG" id="KOG0516">
    <property type="taxonomic scope" value="Eukaryota"/>
</dbReference>
<dbReference type="HOGENOM" id="CLU_025484_2_1_1"/>
<dbReference type="GO" id="GO:0035371">
    <property type="term" value="C:microtubule plus-end"/>
    <property type="evidence" value="ECO:0007669"/>
    <property type="project" value="TreeGrafter"/>
</dbReference>
<feature type="domain" description="Calponin-homology (CH)" evidence="1">
    <location>
        <begin position="39"/>
        <end position="170"/>
    </location>
</feature>
<proteinExistence type="predicted"/>
<dbReference type="GO" id="GO:1904825">
    <property type="term" value="P:protein localization to microtubule plus-end"/>
    <property type="evidence" value="ECO:0007669"/>
    <property type="project" value="TreeGrafter"/>
</dbReference>
<dbReference type="OMA" id="MSQLWGH"/>
<evidence type="ECO:0000313" key="2">
    <source>
        <dbReference type="Ensembl" id="ENSCSAVP00000011992.1"/>
    </source>
</evidence>
<accession>H2Z330</accession>
<dbReference type="Gene3D" id="1.10.418.10">
    <property type="entry name" value="Calponin-like domain"/>
    <property type="match status" value="1"/>
</dbReference>
<protein>
    <recommendedName>
        <fullName evidence="1">Calponin-homology (CH) domain-containing protein</fullName>
    </recommendedName>
</protein>
<dbReference type="SUPFAM" id="SSF47576">
    <property type="entry name" value="Calponin-homology domain, CH-domain"/>
    <property type="match status" value="1"/>
</dbReference>
<dbReference type="InterPro" id="IPR001715">
    <property type="entry name" value="CH_dom"/>
</dbReference>
<dbReference type="PROSITE" id="PS50021">
    <property type="entry name" value="CH"/>
    <property type="match status" value="1"/>
</dbReference>
<dbReference type="PANTHER" id="PTHR46756:SF18">
    <property type="entry name" value="GAS2-LIKE PROTEIN PICKLED EGGS"/>
    <property type="match status" value="1"/>
</dbReference>
<dbReference type="GO" id="GO:0031110">
    <property type="term" value="P:regulation of microtubule polymerization or depolymerization"/>
    <property type="evidence" value="ECO:0007669"/>
    <property type="project" value="TreeGrafter"/>
</dbReference>
<dbReference type="GO" id="GO:0001578">
    <property type="term" value="P:microtubule bundle formation"/>
    <property type="evidence" value="ECO:0007669"/>
    <property type="project" value="TreeGrafter"/>
</dbReference>
<reference evidence="2" key="3">
    <citation type="submission" date="2025-09" db="UniProtKB">
        <authorList>
            <consortium name="Ensembl"/>
        </authorList>
    </citation>
    <scope>IDENTIFICATION</scope>
</reference>
<dbReference type="Pfam" id="PF00307">
    <property type="entry name" value="CH"/>
    <property type="match status" value="1"/>
</dbReference>
<name>H2Z330_CIOSA</name>
<sequence>MLDGPNYIFPSDNSPGRKVIGHAANQSIRPYSTNQEYLYAMREDLADWLKGLYAVEINVTNFFAMIETGTLLCQHANNITTCAEYMLKHNIKLNLQNVLKIPKKFIVYNQGKYVRASSFFARDNIANFINWCRHEIEISESVMFETNDLVLRHNEKNVILCLLEVARRGSKFRGPGPSSSANGGRH</sequence>
<dbReference type="CDD" id="cd21268">
    <property type="entry name" value="CH_GAS2L1_2"/>
    <property type="match status" value="1"/>
</dbReference>
<dbReference type="InParanoid" id="H2Z330"/>
<dbReference type="PANTHER" id="PTHR46756">
    <property type="entry name" value="TRANSGELIN"/>
    <property type="match status" value="1"/>
</dbReference>
<dbReference type="Proteomes" id="UP000007875">
    <property type="component" value="Unassembled WGS sequence"/>
</dbReference>
<reference evidence="2" key="2">
    <citation type="submission" date="2025-08" db="UniProtKB">
        <authorList>
            <consortium name="Ensembl"/>
        </authorList>
    </citation>
    <scope>IDENTIFICATION</scope>
</reference>
<dbReference type="Ensembl" id="ENSCSAVT00000012131.1">
    <property type="protein sequence ID" value="ENSCSAVP00000011992.1"/>
    <property type="gene ID" value="ENSCSAVG00000007045.1"/>
</dbReference>
<evidence type="ECO:0000313" key="3">
    <source>
        <dbReference type="Proteomes" id="UP000007875"/>
    </source>
</evidence>
<dbReference type="STRING" id="51511.ENSCSAVP00000011992"/>
<organism evidence="2 3">
    <name type="scientific">Ciona savignyi</name>
    <name type="common">Pacific transparent sea squirt</name>
    <dbReference type="NCBI Taxonomy" id="51511"/>
    <lineage>
        <taxon>Eukaryota</taxon>
        <taxon>Metazoa</taxon>
        <taxon>Chordata</taxon>
        <taxon>Tunicata</taxon>
        <taxon>Ascidiacea</taxon>
        <taxon>Phlebobranchia</taxon>
        <taxon>Cionidae</taxon>
        <taxon>Ciona</taxon>
    </lineage>
</organism>
<dbReference type="GO" id="GO:0005737">
    <property type="term" value="C:cytoplasm"/>
    <property type="evidence" value="ECO:0007669"/>
    <property type="project" value="TreeGrafter"/>
</dbReference>
<dbReference type="SMART" id="SM00033">
    <property type="entry name" value="CH"/>
    <property type="match status" value="1"/>
</dbReference>
<dbReference type="AlphaFoldDB" id="H2Z330"/>
<dbReference type="GO" id="GO:0005884">
    <property type="term" value="C:actin filament"/>
    <property type="evidence" value="ECO:0007669"/>
    <property type="project" value="TreeGrafter"/>
</dbReference>
<dbReference type="GO" id="GO:0051015">
    <property type="term" value="F:actin filament binding"/>
    <property type="evidence" value="ECO:0007669"/>
    <property type="project" value="TreeGrafter"/>
</dbReference>
<evidence type="ECO:0000259" key="1">
    <source>
        <dbReference type="PROSITE" id="PS50021"/>
    </source>
</evidence>
<dbReference type="GeneTree" id="ENSGT00940000154849"/>
<dbReference type="GO" id="GO:0001725">
    <property type="term" value="C:stress fiber"/>
    <property type="evidence" value="ECO:0007669"/>
    <property type="project" value="TreeGrafter"/>
</dbReference>
<dbReference type="FunCoup" id="H2Z330">
    <property type="interactions" value="1"/>
</dbReference>
<dbReference type="GO" id="GO:0008093">
    <property type="term" value="F:cytoskeletal anchor activity"/>
    <property type="evidence" value="ECO:0007669"/>
    <property type="project" value="TreeGrafter"/>
</dbReference>
<keyword evidence="3" id="KW-1185">Reference proteome</keyword>